<gene>
    <name evidence="2" type="ORF">VTL71DRAFT_9519</name>
</gene>
<dbReference type="EMBL" id="JAZHXI010000022">
    <property type="protein sequence ID" value="KAL2060488.1"/>
    <property type="molecule type" value="Genomic_DNA"/>
</dbReference>
<dbReference type="Proteomes" id="UP001595075">
    <property type="component" value="Unassembled WGS sequence"/>
</dbReference>
<sequence>MKDDPYKIDGEFCSSPTRFINYFCDPDLRIFTIVAYHQQPYPPLYHQQPHVHRILDRILHRITNQPLLRPRPSHLRNRNRYRSSTASSSISSTISSTASSTVSRTTNHRIFRYITNYSILPHNSALSQRFNAAQSI</sequence>
<comment type="caution">
    <text evidence="2">The sequence shown here is derived from an EMBL/GenBank/DDBJ whole genome shotgun (WGS) entry which is preliminary data.</text>
</comment>
<proteinExistence type="predicted"/>
<feature type="region of interest" description="Disordered" evidence="1">
    <location>
        <begin position="69"/>
        <end position="98"/>
    </location>
</feature>
<feature type="compositionally biased region" description="Basic residues" evidence="1">
    <location>
        <begin position="71"/>
        <end position="81"/>
    </location>
</feature>
<name>A0ABR4BUW6_9HELO</name>
<feature type="compositionally biased region" description="Low complexity" evidence="1">
    <location>
        <begin position="82"/>
        <end position="98"/>
    </location>
</feature>
<evidence type="ECO:0000256" key="1">
    <source>
        <dbReference type="SAM" id="MobiDB-lite"/>
    </source>
</evidence>
<keyword evidence="3" id="KW-1185">Reference proteome</keyword>
<protein>
    <submittedName>
        <fullName evidence="2">Uncharacterized protein</fullName>
    </submittedName>
</protein>
<reference evidence="2 3" key="1">
    <citation type="journal article" date="2024" name="Commun. Biol.">
        <title>Comparative genomic analysis of thermophilic fungi reveals convergent evolutionary adaptations and gene losses.</title>
        <authorList>
            <person name="Steindorff A.S."/>
            <person name="Aguilar-Pontes M.V."/>
            <person name="Robinson A.J."/>
            <person name="Andreopoulos B."/>
            <person name="LaButti K."/>
            <person name="Kuo A."/>
            <person name="Mondo S."/>
            <person name="Riley R."/>
            <person name="Otillar R."/>
            <person name="Haridas S."/>
            <person name="Lipzen A."/>
            <person name="Grimwood J."/>
            <person name="Schmutz J."/>
            <person name="Clum A."/>
            <person name="Reid I.D."/>
            <person name="Moisan M.C."/>
            <person name="Butler G."/>
            <person name="Nguyen T.T.M."/>
            <person name="Dewar K."/>
            <person name="Conant G."/>
            <person name="Drula E."/>
            <person name="Henrissat B."/>
            <person name="Hansel C."/>
            <person name="Singer S."/>
            <person name="Hutchinson M.I."/>
            <person name="de Vries R.P."/>
            <person name="Natvig D.O."/>
            <person name="Powell A.J."/>
            <person name="Tsang A."/>
            <person name="Grigoriev I.V."/>
        </authorList>
    </citation>
    <scope>NUCLEOTIDE SEQUENCE [LARGE SCALE GENOMIC DNA]</scope>
    <source>
        <strain evidence="2 3">CBS 494.80</strain>
    </source>
</reference>
<evidence type="ECO:0000313" key="3">
    <source>
        <dbReference type="Proteomes" id="UP001595075"/>
    </source>
</evidence>
<organism evidence="2 3">
    <name type="scientific">Oculimacula yallundae</name>
    <dbReference type="NCBI Taxonomy" id="86028"/>
    <lineage>
        <taxon>Eukaryota</taxon>
        <taxon>Fungi</taxon>
        <taxon>Dikarya</taxon>
        <taxon>Ascomycota</taxon>
        <taxon>Pezizomycotina</taxon>
        <taxon>Leotiomycetes</taxon>
        <taxon>Helotiales</taxon>
        <taxon>Ploettnerulaceae</taxon>
        <taxon>Oculimacula</taxon>
    </lineage>
</organism>
<accession>A0ABR4BUW6</accession>
<feature type="non-terminal residue" evidence="2">
    <location>
        <position position="136"/>
    </location>
</feature>
<evidence type="ECO:0000313" key="2">
    <source>
        <dbReference type="EMBL" id="KAL2060488.1"/>
    </source>
</evidence>